<gene>
    <name evidence="1" type="ORF">BKA03_002803</name>
</gene>
<accession>A0A7Y9ZC63</accession>
<dbReference type="OrthoDB" id="5142602at2"/>
<dbReference type="AlphaFoldDB" id="A0A7Y9ZC63"/>
<keyword evidence="2" id="KW-1185">Reference proteome</keyword>
<organism evidence="1 2">
    <name type="scientific">Demequina lutea</name>
    <dbReference type="NCBI Taxonomy" id="431489"/>
    <lineage>
        <taxon>Bacteria</taxon>
        <taxon>Bacillati</taxon>
        <taxon>Actinomycetota</taxon>
        <taxon>Actinomycetes</taxon>
        <taxon>Micrococcales</taxon>
        <taxon>Demequinaceae</taxon>
        <taxon>Demequina</taxon>
    </lineage>
</organism>
<reference evidence="1 2" key="1">
    <citation type="submission" date="2020-07" db="EMBL/GenBank/DDBJ databases">
        <title>Sequencing the genomes of 1000 actinobacteria strains.</title>
        <authorList>
            <person name="Klenk H.-P."/>
        </authorList>
    </citation>
    <scope>NUCLEOTIDE SEQUENCE [LARGE SCALE GENOMIC DNA]</scope>
    <source>
        <strain evidence="1 2">DSM 19970</strain>
    </source>
</reference>
<evidence type="ECO:0000313" key="1">
    <source>
        <dbReference type="EMBL" id="NYI42684.1"/>
    </source>
</evidence>
<dbReference type="Proteomes" id="UP000547973">
    <property type="component" value="Unassembled WGS sequence"/>
</dbReference>
<proteinExistence type="predicted"/>
<sequence>MTIEHTERDIDRLRAEFVREPRERALHLAHRLSWYSKQLALGDQAEASQATSAEALEVASHVLTGPEPSILERTDLIRICVGTARCMVQAGRPEQALEVAAKAETQYQALAEVATDPVAVLALRGAILTVTADAHTALGDAKTAMETLSEALLELLAGSGSNPLIVKQMVREPLASLAALIAQH</sequence>
<comment type="caution">
    <text evidence="1">The sequence shown here is derived from an EMBL/GenBank/DDBJ whole genome shotgun (WGS) entry which is preliminary data.</text>
</comment>
<evidence type="ECO:0000313" key="2">
    <source>
        <dbReference type="Proteomes" id="UP000547973"/>
    </source>
</evidence>
<dbReference type="RefSeq" id="WP_062075148.1">
    <property type="nucleotide sequence ID" value="NZ_BBRC01000006.1"/>
</dbReference>
<dbReference type="EMBL" id="JACBZO010000001">
    <property type="protein sequence ID" value="NYI42684.1"/>
    <property type="molecule type" value="Genomic_DNA"/>
</dbReference>
<protein>
    <submittedName>
        <fullName evidence="1">Glycerol-3-phosphate dehydrogenase</fullName>
    </submittedName>
</protein>
<name>A0A7Y9ZC63_9MICO</name>